<evidence type="ECO:0000313" key="2">
    <source>
        <dbReference type="Proteomes" id="UP000032214"/>
    </source>
</evidence>
<keyword evidence="2" id="KW-1185">Reference proteome</keyword>
<gene>
    <name evidence="1" type="ORF">J120_04090</name>
</gene>
<comment type="caution">
    <text evidence="1">The sequence shown here is derived from an EMBL/GenBank/DDBJ whole genome shotgun (WGS) entry which is preliminary data.</text>
</comment>
<dbReference type="Proteomes" id="UP000032214">
    <property type="component" value="Unassembled WGS sequence"/>
</dbReference>
<sequence length="298" mass="34472">MKRTFILFYFICAFNFSLLSNQSNTKYQEFVDSWINSHTKSAGTPFSLDSHDARLLINVIYFSYLRSVSTCHVQHVGAQALTQFWQLWHNMIFTRRNPSKQPVYNTSFQSNLHYITQAIHALEDHAQICTTYAHALELVLKGPLAHCPTLITMLENIRHNARTFTMQGLLSAKEHVYAIYNYKLTNNNFISPQSRSISDVISNCMSFLRTDSLVEADRCIIKADSQIWKSFQMLHTLGNHLYVVIETIRSDFYWTLYQALYTIIEKQYGLEACIMVFDAHGYKDPQPTSSLLPAPEKK</sequence>
<dbReference type="EMBL" id="ARQD01000003">
    <property type="protein sequence ID" value="KIX85083.1"/>
    <property type="molecule type" value="Genomic_DNA"/>
</dbReference>
<proteinExistence type="predicted"/>
<accession>A0A0D2JL33</accession>
<reference evidence="1 2" key="1">
    <citation type="journal article" date="2013" name="Proc. Natl. Acad. Sci. U.S.A.">
        <title>Candidate phylum TM6 genome recovered from a hospital sink biofilm provides genomic insights into this uncultivated phylum.</title>
        <authorList>
            <person name="McLean J.S."/>
            <person name="Lombardo M.J."/>
            <person name="Badger J.H."/>
            <person name="Edlund A."/>
            <person name="Novotny M."/>
            <person name="Yee-Greenbaum J."/>
            <person name="Vyahhi N."/>
            <person name="Hall A.P."/>
            <person name="Yang Y."/>
            <person name="Dupont C.L."/>
            <person name="Ziegler M.G."/>
            <person name="Chitsaz H."/>
            <person name="Allen A.E."/>
            <person name="Yooseph S."/>
            <person name="Tesler G."/>
            <person name="Pevzner P.A."/>
            <person name="Friedman R.M."/>
            <person name="Nealson K.H."/>
            <person name="Venter J.C."/>
            <person name="Lasken R.S."/>
        </authorList>
    </citation>
    <scope>NUCLEOTIDE SEQUENCE [LARGE SCALE GENOMIC DNA]</scope>
    <source>
        <strain evidence="1 2">TM6SC1</strain>
    </source>
</reference>
<organism evidence="1 2">
    <name type="scientific">candidate division TM6 bacterium JCVI TM6SC1</name>
    <dbReference type="NCBI Taxonomy" id="1306947"/>
    <lineage>
        <taxon>Bacteria</taxon>
        <taxon>Candidatus Babelota</taxon>
        <taxon>Vermiphilus</taxon>
    </lineage>
</organism>
<name>A0A0D2JL33_9BACT</name>
<dbReference type="STRING" id="1306947.J120_04090"/>
<evidence type="ECO:0000313" key="1">
    <source>
        <dbReference type="EMBL" id="KIX85083.1"/>
    </source>
</evidence>
<dbReference type="AlphaFoldDB" id="A0A0D2JL33"/>
<protein>
    <submittedName>
        <fullName evidence="1">Uncharacterized protein</fullName>
    </submittedName>
</protein>